<keyword evidence="14" id="KW-1185">Reference proteome</keyword>
<reference evidence="15" key="1">
    <citation type="submission" date="2019-12" db="UniProtKB">
        <authorList>
            <consortium name="WormBaseParasite"/>
        </authorList>
    </citation>
    <scope>IDENTIFICATION</scope>
</reference>
<evidence type="ECO:0000256" key="1">
    <source>
        <dbReference type="ARBA" id="ARBA00004127"/>
    </source>
</evidence>
<evidence type="ECO:0000313" key="14">
    <source>
        <dbReference type="Proteomes" id="UP000046395"/>
    </source>
</evidence>
<dbReference type="Pfam" id="PF13920">
    <property type="entry name" value="zf-C3HC4_3"/>
    <property type="match status" value="1"/>
</dbReference>
<dbReference type="InterPro" id="IPR017907">
    <property type="entry name" value="Znf_RING_CS"/>
</dbReference>
<feature type="transmembrane region" description="Helical" evidence="12">
    <location>
        <begin position="257"/>
        <end position="275"/>
    </location>
</feature>
<dbReference type="PANTHER" id="PTHR22894">
    <property type="entry name" value="RING-TYPE DOMAIN-CONTAINING PROTEIN"/>
    <property type="match status" value="1"/>
</dbReference>
<evidence type="ECO:0000256" key="2">
    <source>
        <dbReference type="ARBA" id="ARBA00014068"/>
    </source>
</evidence>
<dbReference type="SUPFAM" id="SSF57850">
    <property type="entry name" value="RING/U-box"/>
    <property type="match status" value="1"/>
</dbReference>
<dbReference type="AlphaFoldDB" id="A0A5S6QEE3"/>
<dbReference type="PROSITE" id="PS50089">
    <property type="entry name" value="ZF_RING_2"/>
    <property type="match status" value="1"/>
</dbReference>
<name>A0A5S6QEE3_TRIMR</name>
<protein>
    <recommendedName>
        <fullName evidence="2">E3 ubiquitin-protein ligase RNF170</fullName>
    </recommendedName>
    <alternativeName>
        <fullName evidence="10">RING finger protein 170</fullName>
    </alternativeName>
    <alternativeName>
        <fullName evidence="9">RING-type E3 ubiquitin transferase RNF170</fullName>
    </alternativeName>
</protein>
<dbReference type="InterPro" id="IPR038896">
    <property type="entry name" value="RNF170"/>
</dbReference>
<dbReference type="PROSITE" id="PS00518">
    <property type="entry name" value="ZF_RING_1"/>
    <property type="match status" value="1"/>
</dbReference>
<feature type="transmembrane region" description="Helical" evidence="12">
    <location>
        <begin position="22"/>
        <end position="42"/>
    </location>
</feature>
<evidence type="ECO:0000256" key="12">
    <source>
        <dbReference type="SAM" id="Phobius"/>
    </source>
</evidence>
<sequence>MQAAGSVALGGRDYILGFGNEVIVAFLIALVIAPFISWLIHYTRASSCLIRWILDASMHVQNGLRQLVCSSSHWLGGRFLSHSSSSSHPVERDEEEAIVSAPLGNTDSSVCCVCLTFHRFPTLSNCGHMFCAQCILGYWQHGFIGNALRCPMCRSSVTLLMPCFTAEERRANPNIVQEITSYNRRFSGAPRPWLEYVTELPILTSHMFRQFFSVGNLMWMFRLRIVVCIIVAIVYALSPFDIIPEALFGFLGMLDDIFVVVLLLVYLSIAYRRFISFHLQR</sequence>
<keyword evidence="7 12" id="KW-1133">Transmembrane helix</keyword>
<evidence type="ECO:0000256" key="5">
    <source>
        <dbReference type="ARBA" id="ARBA00022771"/>
    </source>
</evidence>
<evidence type="ECO:0000256" key="4">
    <source>
        <dbReference type="ARBA" id="ARBA00022723"/>
    </source>
</evidence>
<proteinExistence type="predicted"/>
<dbReference type="Proteomes" id="UP000046395">
    <property type="component" value="Unassembled WGS sequence"/>
</dbReference>
<keyword evidence="6" id="KW-0862">Zinc</keyword>
<evidence type="ECO:0000256" key="11">
    <source>
        <dbReference type="PROSITE-ProRule" id="PRU00175"/>
    </source>
</evidence>
<evidence type="ECO:0000259" key="13">
    <source>
        <dbReference type="PROSITE" id="PS50089"/>
    </source>
</evidence>
<keyword evidence="5 11" id="KW-0863">Zinc-finger</keyword>
<dbReference type="PANTHER" id="PTHR22894:SF5">
    <property type="entry name" value="RING-TYPE DOMAIN-CONTAINING PROTEIN"/>
    <property type="match status" value="1"/>
</dbReference>
<keyword evidence="4" id="KW-0479">Metal-binding</keyword>
<keyword evidence="3 12" id="KW-0812">Transmembrane</keyword>
<dbReference type="InterPro" id="IPR013083">
    <property type="entry name" value="Znf_RING/FYVE/PHD"/>
</dbReference>
<evidence type="ECO:0000313" key="15">
    <source>
        <dbReference type="WBParaSite" id="TMUE_1000005470.1"/>
    </source>
</evidence>
<dbReference type="GO" id="GO:0008270">
    <property type="term" value="F:zinc ion binding"/>
    <property type="evidence" value="ECO:0007669"/>
    <property type="project" value="UniProtKB-KW"/>
</dbReference>
<dbReference type="WBParaSite" id="TMUE_1000005470.1">
    <property type="protein sequence ID" value="TMUE_1000005470.1"/>
    <property type="gene ID" value="WBGene00290768"/>
</dbReference>
<dbReference type="InterPro" id="IPR010652">
    <property type="entry name" value="DUF1232"/>
</dbReference>
<feature type="domain" description="RING-type" evidence="13">
    <location>
        <begin position="111"/>
        <end position="154"/>
    </location>
</feature>
<dbReference type="GO" id="GO:0012505">
    <property type="term" value="C:endomembrane system"/>
    <property type="evidence" value="ECO:0007669"/>
    <property type="project" value="UniProtKB-SubCell"/>
</dbReference>
<evidence type="ECO:0000256" key="7">
    <source>
        <dbReference type="ARBA" id="ARBA00022989"/>
    </source>
</evidence>
<dbReference type="STRING" id="70415.A0A5S6QEE3"/>
<comment type="subcellular location">
    <subcellularLocation>
        <location evidence="1">Endomembrane system</location>
        <topology evidence="1">Multi-pass membrane protein</topology>
    </subcellularLocation>
</comment>
<evidence type="ECO:0000256" key="10">
    <source>
        <dbReference type="ARBA" id="ARBA00031107"/>
    </source>
</evidence>
<organism evidence="14 15">
    <name type="scientific">Trichuris muris</name>
    <name type="common">Mouse whipworm</name>
    <dbReference type="NCBI Taxonomy" id="70415"/>
    <lineage>
        <taxon>Eukaryota</taxon>
        <taxon>Metazoa</taxon>
        <taxon>Ecdysozoa</taxon>
        <taxon>Nematoda</taxon>
        <taxon>Enoplea</taxon>
        <taxon>Dorylaimia</taxon>
        <taxon>Trichinellida</taxon>
        <taxon>Trichuridae</taxon>
        <taxon>Trichuris</taxon>
    </lineage>
</organism>
<dbReference type="GO" id="GO:0061630">
    <property type="term" value="F:ubiquitin protein ligase activity"/>
    <property type="evidence" value="ECO:0007669"/>
    <property type="project" value="InterPro"/>
</dbReference>
<dbReference type="SMART" id="SM00184">
    <property type="entry name" value="RING"/>
    <property type="match status" value="1"/>
</dbReference>
<dbReference type="Pfam" id="PF06803">
    <property type="entry name" value="DUF1232"/>
    <property type="match status" value="1"/>
</dbReference>
<evidence type="ECO:0000256" key="9">
    <source>
        <dbReference type="ARBA" id="ARBA00030110"/>
    </source>
</evidence>
<evidence type="ECO:0000256" key="6">
    <source>
        <dbReference type="ARBA" id="ARBA00022833"/>
    </source>
</evidence>
<accession>A0A5S6QEE3</accession>
<dbReference type="InterPro" id="IPR001841">
    <property type="entry name" value="Znf_RING"/>
</dbReference>
<feature type="transmembrane region" description="Helical" evidence="12">
    <location>
        <begin position="217"/>
        <end position="237"/>
    </location>
</feature>
<keyword evidence="8 12" id="KW-0472">Membrane</keyword>
<evidence type="ECO:0000256" key="3">
    <source>
        <dbReference type="ARBA" id="ARBA00022692"/>
    </source>
</evidence>
<dbReference type="Gene3D" id="3.30.40.10">
    <property type="entry name" value="Zinc/RING finger domain, C3HC4 (zinc finger)"/>
    <property type="match status" value="1"/>
</dbReference>
<evidence type="ECO:0000256" key="8">
    <source>
        <dbReference type="ARBA" id="ARBA00023136"/>
    </source>
</evidence>